<proteinExistence type="inferred from homology"/>
<keyword evidence="3 6" id="KW-0812">Transmembrane</keyword>
<dbReference type="PANTHER" id="PTHR23427">
    <property type="entry name" value="SURFEIT LOCUS PROTEIN"/>
    <property type="match status" value="1"/>
</dbReference>
<sequence>MISPASARSEKSAAQPPTSLALIRNWPVTVFSWLLLPVLVSLGLWQLDRAAQKARQLHAVDTRLAQQPQHIAQLRDWQPYVPVVLEGNFTDETLYLDNRTRGGRAGYEILQVFVVDGRRWLVNRGWVAAGRARGQVPAISTPQGQVRLTGFTDSVPDRAADPLDADRRLTLLGRDLTGSLGLHRADWLIRLSADSIGAMVTDWNLTRVSPDKHRGYAFQWFAMAAVLLLLWLYTATSLRDLLRRATR</sequence>
<comment type="caution">
    <text evidence="7">The sequence shown here is derived from an EMBL/GenBank/DDBJ whole genome shotgun (WGS) entry which is preliminary data.</text>
</comment>
<accession>A0ABQ6LVF3</accession>
<dbReference type="EMBL" id="BSYJ01000001">
    <property type="protein sequence ID" value="GMG86007.1"/>
    <property type="molecule type" value="Genomic_DNA"/>
</dbReference>
<dbReference type="InterPro" id="IPR045214">
    <property type="entry name" value="Surf1/Surf4"/>
</dbReference>
<protein>
    <recommendedName>
        <fullName evidence="6">SURF1-like protein</fullName>
    </recommendedName>
</protein>
<evidence type="ECO:0000313" key="8">
    <source>
        <dbReference type="Proteomes" id="UP001224392"/>
    </source>
</evidence>
<keyword evidence="6" id="KW-1003">Cell membrane</keyword>
<reference evidence="7 8" key="1">
    <citation type="submission" date="2023-04" db="EMBL/GenBank/DDBJ databases">
        <title>Marinobulbifer ophiurae gen. nov., sp. Nov., isolate from tissue of brittle star Ophioplocus japonicus.</title>
        <authorList>
            <person name="Kawano K."/>
            <person name="Sawayama S."/>
            <person name="Nakagawa S."/>
        </authorList>
    </citation>
    <scope>NUCLEOTIDE SEQUENCE [LARGE SCALE GENOMIC DNA]</scope>
    <source>
        <strain evidence="7 8">NKW57</strain>
    </source>
</reference>
<comment type="similarity">
    <text evidence="2 6">Belongs to the SURF1 family.</text>
</comment>
<feature type="transmembrane region" description="Helical" evidence="6">
    <location>
        <begin position="216"/>
        <end position="234"/>
    </location>
</feature>
<keyword evidence="5 6" id="KW-0472">Membrane</keyword>
<comment type="subcellular location">
    <subcellularLocation>
        <location evidence="6">Cell membrane</location>
        <topology evidence="6">Multi-pass membrane protein</topology>
    </subcellularLocation>
    <subcellularLocation>
        <location evidence="1">Membrane</location>
    </subcellularLocation>
</comment>
<dbReference type="CDD" id="cd06662">
    <property type="entry name" value="SURF1"/>
    <property type="match status" value="1"/>
</dbReference>
<organism evidence="7 8">
    <name type="scientific">Biformimicrobium ophioploci</name>
    <dbReference type="NCBI Taxonomy" id="3036711"/>
    <lineage>
        <taxon>Bacteria</taxon>
        <taxon>Pseudomonadati</taxon>
        <taxon>Pseudomonadota</taxon>
        <taxon>Gammaproteobacteria</taxon>
        <taxon>Cellvibrionales</taxon>
        <taxon>Microbulbiferaceae</taxon>
        <taxon>Biformimicrobium</taxon>
    </lineage>
</organism>
<name>A0ABQ6LVF3_9GAMM</name>
<evidence type="ECO:0000313" key="7">
    <source>
        <dbReference type="EMBL" id="GMG86007.1"/>
    </source>
</evidence>
<keyword evidence="8" id="KW-1185">Reference proteome</keyword>
<evidence type="ECO:0000256" key="6">
    <source>
        <dbReference type="RuleBase" id="RU363076"/>
    </source>
</evidence>
<evidence type="ECO:0000256" key="1">
    <source>
        <dbReference type="ARBA" id="ARBA00004370"/>
    </source>
</evidence>
<evidence type="ECO:0000256" key="3">
    <source>
        <dbReference type="ARBA" id="ARBA00022692"/>
    </source>
</evidence>
<dbReference type="InterPro" id="IPR002994">
    <property type="entry name" value="Surf1/Shy1"/>
</dbReference>
<evidence type="ECO:0000256" key="5">
    <source>
        <dbReference type="ARBA" id="ARBA00023136"/>
    </source>
</evidence>
<dbReference type="PROSITE" id="PS50895">
    <property type="entry name" value="SURF1"/>
    <property type="match status" value="1"/>
</dbReference>
<dbReference type="Proteomes" id="UP001224392">
    <property type="component" value="Unassembled WGS sequence"/>
</dbReference>
<gene>
    <name evidence="7" type="ORF">MNKW57_03280</name>
</gene>
<feature type="transmembrane region" description="Helical" evidence="6">
    <location>
        <begin position="26"/>
        <end position="45"/>
    </location>
</feature>
<keyword evidence="4 6" id="KW-1133">Transmembrane helix</keyword>
<dbReference type="PANTHER" id="PTHR23427:SF2">
    <property type="entry name" value="SURFEIT LOCUS PROTEIN 1"/>
    <property type="match status" value="1"/>
</dbReference>
<evidence type="ECO:0000256" key="4">
    <source>
        <dbReference type="ARBA" id="ARBA00022989"/>
    </source>
</evidence>
<evidence type="ECO:0000256" key="2">
    <source>
        <dbReference type="ARBA" id="ARBA00007165"/>
    </source>
</evidence>
<dbReference type="Pfam" id="PF02104">
    <property type="entry name" value="SURF1"/>
    <property type="match status" value="1"/>
</dbReference>